<evidence type="ECO:0000313" key="1">
    <source>
        <dbReference type="EMBL" id="GAX07036.1"/>
    </source>
</evidence>
<sequence length="121" mass="14061">MLIDMQPLALRAGISVERYWSMDMNEIIAQSKANNQRKYDQLKERAIMDHKLSELMAFAVNEPNKMPDIKKMYGIDVEADEPEAQSTEPVPEWKKDQAEFMKQAEMIRNTRNARKTKQGGE</sequence>
<gene>
    <name evidence="1" type="ORF">IWT25_02384</name>
</gene>
<dbReference type="EMBL" id="BCMI01000033">
    <property type="protein sequence ID" value="GAX07036.1"/>
    <property type="molecule type" value="Genomic_DNA"/>
</dbReference>
<accession>A0A1Z5IZG6</accession>
<reference evidence="1 2" key="1">
    <citation type="submission" date="2015-11" db="EMBL/GenBank/DDBJ databases">
        <title>Draft genome sequences of new species of the genus Lactobacillus isolated from orchardgrass silage.</title>
        <authorList>
            <person name="Tohno M."/>
            <person name="Tanizawa Y."/>
            <person name="Arita M."/>
        </authorList>
    </citation>
    <scope>NUCLEOTIDE SEQUENCE [LARGE SCALE GENOMIC DNA]</scope>
    <source>
        <strain evidence="1 2">IWT25</strain>
    </source>
</reference>
<organism evidence="1 2">
    <name type="scientific">Secundilactobacillus pentosiphilus</name>
    <dbReference type="NCBI Taxonomy" id="1714682"/>
    <lineage>
        <taxon>Bacteria</taxon>
        <taxon>Bacillati</taxon>
        <taxon>Bacillota</taxon>
        <taxon>Bacilli</taxon>
        <taxon>Lactobacillales</taxon>
        <taxon>Lactobacillaceae</taxon>
        <taxon>Secundilactobacillus</taxon>
    </lineage>
</organism>
<evidence type="ECO:0008006" key="3">
    <source>
        <dbReference type="Google" id="ProtNLM"/>
    </source>
</evidence>
<evidence type="ECO:0000313" key="2">
    <source>
        <dbReference type="Proteomes" id="UP000198414"/>
    </source>
</evidence>
<dbReference type="AlphaFoldDB" id="A0A1Z5IZG6"/>
<dbReference type="Proteomes" id="UP000198414">
    <property type="component" value="Unassembled WGS sequence"/>
</dbReference>
<proteinExistence type="predicted"/>
<protein>
    <recommendedName>
        <fullName evidence="3">Phage protein</fullName>
    </recommendedName>
</protein>
<name>A0A1Z5IZG6_9LACO</name>
<comment type="caution">
    <text evidence="1">The sequence shown here is derived from an EMBL/GenBank/DDBJ whole genome shotgun (WGS) entry which is preliminary data.</text>
</comment>